<keyword evidence="3" id="KW-1185">Reference proteome</keyword>
<dbReference type="EMBL" id="KI440843">
    <property type="protein sequence ID" value="ERT01081.1"/>
    <property type="molecule type" value="Genomic_DNA"/>
</dbReference>
<dbReference type="eggNOG" id="ENOG502RKZT">
    <property type="taxonomic scope" value="Eukaryota"/>
</dbReference>
<organism evidence="2 3">
    <name type="scientific">Sporothrix schenckii (strain ATCC 58251 / de Perez 2211183)</name>
    <name type="common">Rose-picker's disease fungus</name>
    <dbReference type="NCBI Taxonomy" id="1391915"/>
    <lineage>
        <taxon>Eukaryota</taxon>
        <taxon>Fungi</taxon>
        <taxon>Dikarya</taxon>
        <taxon>Ascomycota</taxon>
        <taxon>Pezizomycotina</taxon>
        <taxon>Sordariomycetes</taxon>
        <taxon>Sordariomycetidae</taxon>
        <taxon>Ophiostomatales</taxon>
        <taxon>Ophiostomataceae</taxon>
        <taxon>Sporothrix</taxon>
    </lineage>
</organism>
<dbReference type="Proteomes" id="UP000018087">
    <property type="component" value="Unassembled WGS sequence"/>
</dbReference>
<accession>U7Q2Z6</accession>
<feature type="compositionally biased region" description="Low complexity" evidence="1">
    <location>
        <begin position="40"/>
        <end position="63"/>
    </location>
</feature>
<proteinExistence type="predicted"/>
<evidence type="ECO:0000313" key="2">
    <source>
        <dbReference type="EMBL" id="ERT01081.1"/>
    </source>
</evidence>
<feature type="compositionally biased region" description="Low complexity" evidence="1">
    <location>
        <begin position="89"/>
        <end position="104"/>
    </location>
</feature>
<feature type="compositionally biased region" description="Pro residues" evidence="1">
    <location>
        <begin position="105"/>
        <end position="118"/>
    </location>
</feature>
<feature type="region of interest" description="Disordered" evidence="1">
    <location>
        <begin position="1"/>
        <end position="242"/>
    </location>
</feature>
<protein>
    <submittedName>
        <fullName evidence="2">Uncharacterized protein</fullName>
    </submittedName>
</protein>
<evidence type="ECO:0000256" key="1">
    <source>
        <dbReference type="SAM" id="MobiDB-lite"/>
    </source>
</evidence>
<sequence length="271" mass="27556">MASRKDDASAAQHDTPARDKSRKRGHSSSANKTDTPPQTPDASASASASTPALAISPLSFSSLPTPPSSGRPGFGSSHSGADRQHRRPAAAFRATRAFLSSSPSPLSPPAAPSPPTSPPSALRRLASPMLSSAAAAAAATEATTAATEATTAMPATPRISRSGTPEIAQIPTNQAFCDCCDDNDRHGPSTDDQGKQQGPLAATSGQGRCAVHGGSQAVQNAVAQTSHHPPGERASGSLNKVEAQLQAARAYMMRRRQAAAQGSGSGSQHKN</sequence>
<reference evidence="3" key="1">
    <citation type="journal article" date="2014" name="Genome Announc.">
        <title>Genome sequence of the pathogenic fungus Sporothrix schenckii (ATCC 58251).</title>
        <authorList>
            <person name="Cuomo C.A."/>
            <person name="Rodriguez-Del Valle N."/>
            <person name="Perez-Sanchez L."/>
            <person name="Abouelleil A."/>
            <person name="Goldberg J."/>
            <person name="Young S."/>
            <person name="Zeng Q."/>
            <person name="Birren B.W."/>
        </authorList>
    </citation>
    <scope>NUCLEOTIDE SEQUENCE [LARGE SCALE GENOMIC DNA]</scope>
    <source>
        <strain evidence="3">ATCC 58251 / de Perez 2211183</strain>
    </source>
</reference>
<name>U7Q2Z6_SPOS1</name>
<dbReference type="AlphaFoldDB" id="U7Q2Z6"/>
<dbReference type="HOGENOM" id="CLU_1027356_0_0_1"/>
<evidence type="ECO:0000313" key="3">
    <source>
        <dbReference type="Proteomes" id="UP000018087"/>
    </source>
</evidence>
<dbReference type="OrthoDB" id="10529646at2759"/>
<feature type="compositionally biased region" description="Basic and acidic residues" evidence="1">
    <location>
        <begin position="182"/>
        <end position="194"/>
    </location>
</feature>
<feature type="compositionally biased region" description="Low complexity" evidence="1">
    <location>
        <begin position="70"/>
        <end position="79"/>
    </location>
</feature>
<feature type="compositionally biased region" description="Low complexity" evidence="1">
    <location>
        <begin position="119"/>
        <end position="158"/>
    </location>
</feature>
<feature type="compositionally biased region" description="Polar residues" evidence="1">
    <location>
        <begin position="216"/>
        <end position="227"/>
    </location>
</feature>
<gene>
    <name evidence="2" type="ORF">HMPREF1624_02319</name>
</gene>